<keyword evidence="6" id="KW-1185">Reference proteome</keyword>
<reference evidence="5 6" key="1">
    <citation type="submission" date="2011-01" db="EMBL/GenBank/DDBJ databases">
        <authorList>
            <person name="Durkin A.S."/>
            <person name="Madupu R."/>
            <person name="Torralba M."/>
            <person name="Gillis M."/>
            <person name="Methe B."/>
            <person name="Sutton G."/>
            <person name="Nelson K.E."/>
        </authorList>
    </citation>
    <scope>NUCLEOTIDE SEQUENCE [LARGE SCALE GENOMIC DNA]</scope>
    <source>
        <strain evidence="5 6">ACS-025-V-Sch4</strain>
    </source>
</reference>
<evidence type="ECO:0000313" key="6">
    <source>
        <dbReference type="Proteomes" id="UP000005277"/>
    </source>
</evidence>
<evidence type="ECO:0000259" key="4">
    <source>
        <dbReference type="Pfam" id="PF07501"/>
    </source>
</evidence>
<evidence type="ECO:0000256" key="1">
    <source>
        <dbReference type="ARBA" id="ARBA00022729"/>
    </source>
</evidence>
<dbReference type="RefSeq" id="WP_004818633.1">
    <property type="nucleotide sequence ID" value="NZ_AEXN01000047.1"/>
</dbReference>
<comment type="caution">
    <text evidence="5">The sequence shown here is derived from an EMBL/GenBank/DDBJ whole genome shotgun (WGS) entry which is preliminary data.</text>
</comment>
<keyword evidence="1 3" id="KW-0732">Signal</keyword>
<organism evidence="5 6">
    <name type="scientific">Anaerococcus hydrogenalis ACS-025-V-Sch4</name>
    <dbReference type="NCBI Taxonomy" id="879306"/>
    <lineage>
        <taxon>Bacteria</taxon>
        <taxon>Bacillati</taxon>
        <taxon>Bacillota</taxon>
        <taxon>Tissierellia</taxon>
        <taxon>Tissierellales</taxon>
        <taxon>Peptoniphilaceae</taxon>
        <taxon>Anaerococcus</taxon>
    </lineage>
</organism>
<keyword evidence="2" id="KW-0175">Coiled coil</keyword>
<gene>
    <name evidence="5" type="ORF">HMPREF9246_0105</name>
</gene>
<dbReference type="EMBL" id="AEXN01000047">
    <property type="protein sequence ID" value="EGC83142.1"/>
    <property type="molecule type" value="Genomic_DNA"/>
</dbReference>
<dbReference type="Proteomes" id="UP000005277">
    <property type="component" value="Unassembled WGS sequence"/>
</dbReference>
<dbReference type="InterPro" id="IPR011098">
    <property type="entry name" value="G5_dom"/>
</dbReference>
<name>F0H306_9FIRM</name>
<feature type="domain" description="G5" evidence="4">
    <location>
        <begin position="122"/>
        <end position="183"/>
    </location>
</feature>
<evidence type="ECO:0000256" key="2">
    <source>
        <dbReference type="SAM" id="Coils"/>
    </source>
</evidence>
<feature type="coiled-coil region" evidence="2">
    <location>
        <begin position="44"/>
        <end position="79"/>
    </location>
</feature>
<dbReference type="AlphaFoldDB" id="F0H306"/>
<evidence type="ECO:0000313" key="5">
    <source>
        <dbReference type="EMBL" id="EGC83142.1"/>
    </source>
</evidence>
<proteinExistence type="predicted"/>
<feature type="chain" id="PRO_5038440486" evidence="3">
    <location>
        <begin position="24"/>
        <end position="284"/>
    </location>
</feature>
<protein>
    <submittedName>
        <fullName evidence="5">Conserved domain protein</fullName>
    </submittedName>
</protein>
<evidence type="ECO:0000256" key="3">
    <source>
        <dbReference type="SAM" id="SignalP"/>
    </source>
</evidence>
<feature type="signal peptide" evidence="3">
    <location>
        <begin position="1"/>
        <end position="23"/>
    </location>
</feature>
<dbReference type="Pfam" id="PF07501">
    <property type="entry name" value="G5"/>
    <property type="match status" value="1"/>
</dbReference>
<sequence length="284" mass="32746">MKKSKKILTIALSFALLTAVVQSYNTSKADSYNTPTIAQITSEVKTKDERIINAIKNLEDAKARNIDAYNRALQRLENKPTASDKLVLDKSKALIEKANAQIIKLKNYQVKEQEKPEVNAEVKKEKIEVPFKTIRKHNIPGAETRIKRQGQNGYIEYERIYKDGKVIKETKASEKAPIDQIIETKIVNKIPKQVTKTVEDKTKPIYKYEYKDRYFVRGTIDDAEGNEIPVFKLFYSYEEADAYATKYEVLGNYGSYDTEEIKTLIGYETKEITETEYVETVVWE</sequence>
<accession>F0H306</accession>